<proteinExistence type="predicted"/>
<evidence type="ECO:0000259" key="1">
    <source>
        <dbReference type="Pfam" id="PF14397"/>
    </source>
</evidence>
<dbReference type="Proteomes" id="UP001180616">
    <property type="component" value="Chromosome"/>
</dbReference>
<organism evidence="2 3">
    <name type="scientific">Nitratidesulfovibrio liaohensis</name>
    <dbReference type="NCBI Taxonomy" id="2604158"/>
    <lineage>
        <taxon>Bacteria</taxon>
        <taxon>Pseudomonadati</taxon>
        <taxon>Thermodesulfobacteriota</taxon>
        <taxon>Desulfovibrionia</taxon>
        <taxon>Desulfovibrionales</taxon>
        <taxon>Desulfovibrionaceae</taxon>
        <taxon>Nitratidesulfovibrio</taxon>
    </lineage>
</organism>
<evidence type="ECO:0000313" key="2">
    <source>
        <dbReference type="EMBL" id="WMW66241.1"/>
    </source>
</evidence>
<dbReference type="InterPro" id="IPR039523">
    <property type="entry name" value="RimK-rel_E_lig_ATP-grasp"/>
</dbReference>
<evidence type="ECO:0000313" key="3">
    <source>
        <dbReference type="Proteomes" id="UP001180616"/>
    </source>
</evidence>
<dbReference type="RefSeq" id="WP_309542146.1">
    <property type="nucleotide sequence ID" value="NZ_CP133659.1"/>
</dbReference>
<sequence>MTKARTVVSLIGRGTRLAWRMGRKVVRAMRAEHCPLPLPAFAFVRGEGDMARLHRACQRFGMARCVTAASWVRVMISTLSWPCSSLASSMLHAVSQGGDVARRYRVPRWKQVCMSYAAAMRHNMNARLFYGFDLFRADAPSPGSFIMPHELKIIAEVLSSTSMAPDISTRIAFLQRCEELGLPCVPVLARFGTDGKAAWTDGAAQAACGRDLYLKPADWSEGPCGELWQWHGGQGCWQRHGNKATLDDIAERGVELAAGRTMLLQPFEPAHPTLRPLGLLGSCSVRCFTLAALGGEPHFIAAAMRIPGGWWRAECGPEFGLTARVVNLETGELGDAVKPRSPHRWRRHPETGEVIAGLCLPLWDRAKSLAAEAHRRMPDYPVMAWDIVIGTSELRLLGGSPAPAIDIARFPAGEGMDDERFANFILAHCERLGAVAAVH</sequence>
<gene>
    <name evidence="2" type="ORF">KPS_000804</name>
</gene>
<keyword evidence="3" id="KW-1185">Reference proteome</keyword>
<dbReference type="Pfam" id="PF14397">
    <property type="entry name" value="ATPgrasp_ST"/>
    <property type="match status" value="1"/>
</dbReference>
<reference evidence="2" key="1">
    <citation type="submission" date="2023-09" db="EMBL/GenBank/DDBJ databases">
        <authorList>
            <consortium name="CW5 consortium"/>
            <person name="Lu C.-W."/>
        </authorList>
    </citation>
    <scope>NUCLEOTIDE SEQUENCE</scope>
    <source>
        <strain evidence="2">KPS</strain>
    </source>
</reference>
<feature type="domain" description="Alpha-L-glutamate ligase-related protein ATP-grasp" evidence="1">
    <location>
        <begin position="326"/>
        <end position="415"/>
    </location>
</feature>
<accession>A0ABY9R4K9</accession>
<dbReference type="EMBL" id="CP133659">
    <property type="protein sequence ID" value="WMW66241.1"/>
    <property type="molecule type" value="Genomic_DNA"/>
</dbReference>
<protein>
    <recommendedName>
        <fullName evidence="1">Alpha-L-glutamate ligase-related protein ATP-grasp domain-containing protein</fullName>
    </recommendedName>
</protein>
<name>A0ABY9R4K9_9BACT</name>